<keyword evidence="2" id="KW-1185">Reference proteome</keyword>
<accession>A0A133UIX5</accession>
<protein>
    <submittedName>
        <fullName evidence="1">Uncharacterized protein</fullName>
    </submittedName>
</protein>
<evidence type="ECO:0000313" key="2">
    <source>
        <dbReference type="Proteomes" id="UP000070284"/>
    </source>
</evidence>
<dbReference type="Gene3D" id="3.40.50.300">
    <property type="entry name" value="P-loop containing nucleotide triphosphate hydrolases"/>
    <property type="match status" value="1"/>
</dbReference>
<organism evidence="1 2">
    <name type="scientific">candidate division MSBL1 archaeon SCGC-AAA259E19</name>
    <dbReference type="NCBI Taxonomy" id="1698264"/>
    <lineage>
        <taxon>Archaea</taxon>
        <taxon>Methanobacteriati</taxon>
        <taxon>Methanobacteriota</taxon>
        <taxon>candidate division MSBL1</taxon>
    </lineage>
</organism>
<dbReference type="EMBL" id="LHXO01000078">
    <property type="protein sequence ID" value="KXA94154.1"/>
    <property type="molecule type" value="Genomic_DNA"/>
</dbReference>
<evidence type="ECO:0000313" key="1">
    <source>
        <dbReference type="EMBL" id="KXA94154.1"/>
    </source>
</evidence>
<sequence length="130" mass="14425">MNFREGFAVEALTAPAVDFMAGNGPYSLRRFVERSRDSGEKSHNMVITGMEKKGILEDLESLEKHPKVKAAKEVILDKIDEDPSAKAIVFTEYRDTAYYLTSELKDLGIPAARFVGQADKEDDPGLSLKS</sequence>
<dbReference type="InterPro" id="IPR027417">
    <property type="entry name" value="P-loop_NTPase"/>
</dbReference>
<dbReference type="SUPFAM" id="SSF52540">
    <property type="entry name" value="P-loop containing nucleoside triphosphate hydrolases"/>
    <property type="match status" value="1"/>
</dbReference>
<proteinExistence type="predicted"/>
<gene>
    <name evidence="1" type="ORF">AKJ65_05240</name>
</gene>
<name>A0A133UIX5_9EURY</name>
<dbReference type="Proteomes" id="UP000070284">
    <property type="component" value="Unassembled WGS sequence"/>
</dbReference>
<reference evidence="1 2" key="1">
    <citation type="journal article" date="2016" name="Sci. Rep.">
        <title>Metabolic traits of an uncultured archaeal lineage -MSBL1- from brine pools of the Red Sea.</title>
        <authorList>
            <person name="Mwirichia R."/>
            <person name="Alam I."/>
            <person name="Rashid M."/>
            <person name="Vinu M."/>
            <person name="Ba-Alawi W."/>
            <person name="Anthony Kamau A."/>
            <person name="Kamanda Ngugi D."/>
            <person name="Goker M."/>
            <person name="Klenk H.P."/>
            <person name="Bajic V."/>
            <person name="Stingl U."/>
        </authorList>
    </citation>
    <scope>NUCLEOTIDE SEQUENCE [LARGE SCALE GENOMIC DNA]</scope>
    <source>
        <strain evidence="1">SCGC-AAA259E19</strain>
    </source>
</reference>
<comment type="caution">
    <text evidence="1">The sequence shown here is derived from an EMBL/GenBank/DDBJ whole genome shotgun (WGS) entry which is preliminary data.</text>
</comment>
<dbReference type="AlphaFoldDB" id="A0A133UIX5"/>